<feature type="compositionally biased region" description="Polar residues" evidence="2">
    <location>
        <begin position="99"/>
        <end position="108"/>
    </location>
</feature>
<feature type="region of interest" description="Disordered" evidence="2">
    <location>
        <begin position="626"/>
        <end position="718"/>
    </location>
</feature>
<accession>A0AAD4D934</accession>
<feature type="region of interest" description="Disordered" evidence="2">
    <location>
        <begin position="43"/>
        <end position="78"/>
    </location>
</feature>
<evidence type="ECO:0000256" key="2">
    <source>
        <dbReference type="SAM" id="MobiDB-lite"/>
    </source>
</evidence>
<feature type="compositionally biased region" description="Low complexity" evidence="2">
    <location>
        <begin position="437"/>
        <end position="448"/>
    </location>
</feature>
<evidence type="ECO:0000256" key="1">
    <source>
        <dbReference type="ARBA" id="ARBA00006888"/>
    </source>
</evidence>
<feature type="compositionally biased region" description="Low complexity" evidence="2">
    <location>
        <begin position="361"/>
        <end position="388"/>
    </location>
</feature>
<feature type="compositionally biased region" description="Polar residues" evidence="2">
    <location>
        <begin position="61"/>
        <end position="78"/>
    </location>
</feature>
<feature type="region of interest" description="Disordered" evidence="2">
    <location>
        <begin position="352"/>
        <end position="464"/>
    </location>
</feature>
<dbReference type="AlphaFoldDB" id="A0AAD4D934"/>
<keyword evidence="4" id="KW-1185">Reference proteome</keyword>
<comment type="similarity">
    <text evidence="1">Belongs to the FAM72 family.</text>
</comment>
<reference evidence="3" key="1">
    <citation type="journal article" date="2020" name="Fungal Divers.">
        <title>Resolving the Mortierellaceae phylogeny through synthesis of multi-gene phylogenetics and phylogenomics.</title>
        <authorList>
            <person name="Vandepol N."/>
            <person name="Liber J."/>
            <person name="Desiro A."/>
            <person name="Na H."/>
            <person name="Kennedy M."/>
            <person name="Barry K."/>
            <person name="Grigoriev I.V."/>
            <person name="Miller A.N."/>
            <person name="O'Donnell K."/>
            <person name="Stajich J.E."/>
            <person name="Bonito G."/>
        </authorList>
    </citation>
    <scope>NUCLEOTIDE SEQUENCE</scope>
    <source>
        <strain evidence="3">NRRL 28262</strain>
    </source>
</reference>
<organism evidence="3 4">
    <name type="scientific">Linnemannia exigua</name>
    <dbReference type="NCBI Taxonomy" id="604196"/>
    <lineage>
        <taxon>Eukaryota</taxon>
        <taxon>Fungi</taxon>
        <taxon>Fungi incertae sedis</taxon>
        <taxon>Mucoromycota</taxon>
        <taxon>Mortierellomycotina</taxon>
        <taxon>Mortierellomycetes</taxon>
        <taxon>Mortierellales</taxon>
        <taxon>Mortierellaceae</taxon>
        <taxon>Linnemannia</taxon>
    </lineage>
</organism>
<dbReference type="Proteomes" id="UP001194580">
    <property type="component" value="Unassembled WGS sequence"/>
</dbReference>
<dbReference type="PANTHER" id="PTHR31841:SF1">
    <property type="entry name" value="PROTEIN FAM72A-RELATED"/>
    <property type="match status" value="1"/>
</dbReference>
<protein>
    <submittedName>
        <fullName evidence="3">Protein fam72a</fullName>
    </submittedName>
</protein>
<feature type="compositionally biased region" description="Low complexity" evidence="2">
    <location>
        <begin position="409"/>
        <end position="428"/>
    </location>
</feature>
<feature type="compositionally biased region" description="Acidic residues" evidence="2">
    <location>
        <begin position="560"/>
        <end position="578"/>
    </location>
</feature>
<comment type="caution">
    <text evidence="3">The sequence shown here is derived from an EMBL/GenBank/DDBJ whole genome shotgun (WGS) entry which is preliminary data.</text>
</comment>
<feature type="non-terminal residue" evidence="3">
    <location>
        <position position="718"/>
    </location>
</feature>
<proteinExistence type="inferred from homology"/>
<evidence type="ECO:0000313" key="4">
    <source>
        <dbReference type="Proteomes" id="UP001194580"/>
    </source>
</evidence>
<dbReference type="EMBL" id="JAAAIL010001002">
    <property type="protein sequence ID" value="KAG0272055.1"/>
    <property type="molecule type" value="Genomic_DNA"/>
</dbReference>
<evidence type="ECO:0000313" key="3">
    <source>
        <dbReference type="EMBL" id="KAG0272055.1"/>
    </source>
</evidence>
<dbReference type="PANTHER" id="PTHR31841">
    <property type="entry name" value="PROTEIN FAM72A-RELATED"/>
    <property type="match status" value="1"/>
</dbReference>
<feature type="compositionally biased region" description="Low complexity" evidence="2">
    <location>
        <begin position="43"/>
        <end position="60"/>
    </location>
</feature>
<dbReference type="InterPro" id="IPR026768">
    <property type="entry name" value="YPEH2ZP"/>
</dbReference>
<feature type="region of interest" description="Disordered" evidence="2">
    <location>
        <begin position="551"/>
        <end position="578"/>
    </location>
</feature>
<dbReference type="GO" id="GO:0005829">
    <property type="term" value="C:cytosol"/>
    <property type="evidence" value="ECO:0007669"/>
    <property type="project" value="UniProtKB-ARBA"/>
</dbReference>
<dbReference type="Pfam" id="PF14976">
    <property type="entry name" value="YPEH2ZP"/>
    <property type="match status" value="1"/>
</dbReference>
<name>A0AAD4D934_9FUNG</name>
<feature type="region of interest" description="Disordered" evidence="2">
    <location>
        <begin position="99"/>
        <end position="142"/>
    </location>
</feature>
<feature type="compositionally biased region" description="Low complexity" evidence="2">
    <location>
        <begin position="121"/>
        <end position="141"/>
    </location>
</feature>
<gene>
    <name evidence="3" type="primary">FAM72A_1</name>
    <name evidence="3" type="ORF">BGZ95_000080</name>
</gene>
<sequence length="718" mass="77120">MPHSIRDFYLNNNLASGNYSSSSNTYNTISPSSAFGVGFSTTTAPSNNPSSSNTNTSSAAGSINHNNSPPRGYSSSFNTTYNINPSTLPSYSYTNRFLQQRPSQSSVAPGSAPARMPQYPPLQYQYYSNNNNNTAPSSSYTPGGGYSSTYYGGGNSDRYNSSYSSHSINAGSGNGAPIGTQSKTVCRMDCRYCSAVVCLRGMKAMLLADTSVELYSTDHPPGSVQLIDKDYTTSNCKCKIRDVACKVCGNVIGYHITQPCQQCLKAPNNGHFWMFHTEGVVGQERMNMDLGKLVQELVRFPHSAADAREPLERPPGGGARNAAVATGLLPPLQPTSRPITLSTAAATAAVTNGRNDSATTRITSISRLQRQQQRLGQSTTMTTLTYSPPSYPPPPLRVISSSPTPATPTPRTLTPTIRSATTESSSSSQPPPPPPSSSISTTNTTTTSPDHHRAAPEPPIGPSATATAALMHLTLSQFLQPMKWEQLPHPDLDIDLDPNTMGGEPLFAGDWMDLVRQTAETAAANMSLALDQEEETELYMARMMEEHQLLQQQVRQESAGLEESENSASGSEEDEDDVTELLLEDQSNAPSMNANENDIEIDLEAGVVTEEGMNRLIHQVDDVALTSPASSSSPLSPPPRTLLDERKDDDEEMDMNGEPTGRGRTLVRRQLDALPADANGVLAPGQQSPSSTTAPATESNRHQQHRRGNSLGSTLFGI</sequence>
<feature type="compositionally biased region" description="Low complexity" evidence="2">
    <location>
        <begin position="686"/>
        <end position="697"/>
    </location>
</feature>